<dbReference type="AlphaFoldDB" id="A0A645BKJ3"/>
<name>A0A645BKJ3_9ZZZZ</name>
<accession>A0A645BKJ3</accession>
<organism evidence="1">
    <name type="scientific">bioreactor metagenome</name>
    <dbReference type="NCBI Taxonomy" id="1076179"/>
    <lineage>
        <taxon>unclassified sequences</taxon>
        <taxon>metagenomes</taxon>
        <taxon>ecological metagenomes</taxon>
    </lineage>
</organism>
<proteinExistence type="predicted"/>
<reference evidence="1" key="1">
    <citation type="submission" date="2019-08" db="EMBL/GenBank/DDBJ databases">
        <authorList>
            <person name="Kucharzyk K."/>
            <person name="Murdoch R.W."/>
            <person name="Higgins S."/>
            <person name="Loffler F."/>
        </authorList>
    </citation>
    <scope>NUCLEOTIDE SEQUENCE</scope>
</reference>
<protein>
    <submittedName>
        <fullName evidence="1">Uncharacterized protein</fullName>
    </submittedName>
</protein>
<comment type="caution">
    <text evidence="1">The sequence shown here is derived from an EMBL/GenBank/DDBJ whole genome shotgun (WGS) entry which is preliminary data.</text>
</comment>
<sequence length="167" mass="20018">MLADSIEIKVRKKDAMKHIFRKTPLISKIDQFNRKVENIHLEYVEYKILKYEIISRRKNKNNFRNDDIKNSIIMMVNTYNGNSKSIEYVPQTVKRYIARSCIKKSNINEDYIIEKVKNEILNHFDSKIKNNSIDKHMIKNIRLLEVRSIYKPYWIGNYNGKEVFVDA</sequence>
<gene>
    <name evidence="1" type="ORF">SDC9_112515</name>
</gene>
<evidence type="ECO:0000313" key="1">
    <source>
        <dbReference type="EMBL" id="MPM65618.1"/>
    </source>
</evidence>
<dbReference type="EMBL" id="VSSQ01020613">
    <property type="protein sequence ID" value="MPM65618.1"/>
    <property type="molecule type" value="Genomic_DNA"/>
</dbReference>